<dbReference type="EMBL" id="KQ993852">
    <property type="protein sequence ID" value="KZV48510.1"/>
    <property type="molecule type" value="Genomic_DNA"/>
</dbReference>
<evidence type="ECO:0000313" key="2">
    <source>
        <dbReference type="Proteomes" id="UP000250235"/>
    </source>
</evidence>
<evidence type="ECO:0000313" key="1">
    <source>
        <dbReference type="EMBL" id="KZV48510.1"/>
    </source>
</evidence>
<proteinExistence type="predicted"/>
<reference evidence="1 2" key="1">
    <citation type="journal article" date="2015" name="Proc. Natl. Acad. Sci. U.S.A.">
        <title>The resurrection genome of Boea hygrometrica: A blueprint for survival of dehydration.</title>
        <authorList>
            <person name="Xiao L."/>
            <person name="Yang G."/>
            <person name="Zhang L."/>
            <person name="Yang X."/>
            <person name="Zhao S."/>
            <person name="Ji Z."/>
            <person name="Zhou Q."/>
            <person name="Hu M."/>
            <person name="Wang Y."/>
            <person name="Chen M."/>
            <person name="Xu Y."/>
            <person name="Jin H."/>
            <person name="Xiao X."/>
            <person name="Hu G."/>
            <person name="Bao F."/>
            <person name="Hu Y."/>
            <person name="Wan P."/>
            <person name="Li L."/>
            <person name="Deng X."/>
            <person name="Kuang T."/>
            <person name="Xiang C."/>
            <person name="Zhu J.K."/>
            <person name="Oliver M.J."/>
            <person name="He Y."/>
        </authorList>
    </citation>
    <scope>NUCLEOTIDE SEQUENCE [LARGE SCALE GENOMIC DNA]</scope>
    <source>
        <strain evidence="2">cv. XS01</strain>
    </source>
</reference>
<organism evidence="1 2">
    <name type="scientific">Dorcoceras hygrometricum</name>
    <dbReference type="NCBI Taxonomy" id="472368"/>
    <lineage>
        <taxon>Eukaryota</taxon>
        <taxon>Viridiplantae</taxon>
        <taxon>Streptophyta</taxon>
        <taxon>Embryophyta</taxon>
        <taxon>Tracheophyta</taxon>
        <taxon>Spermatophyta</taxon>
        <taxon>Magnoliopsida</taxon>
        <taxon>eudicotyledons</taxon>
        <taxon>Gunneridae</taxon>
        <taxon>Pentapetalae</taxon>
        <taxon>asterids</taxon>
        <taxon>lamiids</taxon>
        <taxon>Lamiales</taxon>
        <taxon>Gesneriaceae</taxon>
        <taxon>Didymocarpoideae</taxon>
        <taxon>Trichosporeae</taxon>
        <taxon>Loxocarpinae</taxon>
        <taxon>Dorcoceras</taxon>
    </lineage>
</organism>
<name>A0A2Z7CN31_9LAMI</name>
<dbReference type="SUPFAM" id="SSF54001">
    <property type="entry name" value="Cysteine proteinases"/>
    <property type="match status" value="1"/>
</dbReference>
<accession>A0A2Z7CN31</accession>
<keyword evidence="2" id="KW-1185">Reference proteome</keyword>
<dbReference type="Proteomes" id="UP000250235">
    <property type="component" value="Unassembled WGS sequence"/>
</dbReference>
<dbReference type="AlphaFoldDB" id="A0A2Z7CN31"/>
<dbReference type="OrthoDB" id="1734143at2759"/>
<protein>
    <submittedName>
        <fullName evidence="1">Uncharacterized protein</fullName>
    </submittedName>
</protein>
<dbReference type="InterPro" id="IPR038765">
    <property type="entry name" value="Papain-like_cys_pep_sf"/>
</dbReference>
<sequence length="53" mass="5786">MKVFSDDIVRDHVDCAGRSASWALGGSNFLATGRHVSLSEQQPVDCDHEVRSV</sequence>
<gene>
    <name evidence="1" type="ORF">F511_08409</name>
</gene>